<dbReference type="InterPro" id="IPR036890">
    <property type="entry name" value="HATPase_C_sf"/>
</dbReference>
<name>A0A1G5AV43_9FIRM</name>
<dbReference type="Proteomes" id="UP000198636">
    <property type="component" value="Unassembled WGS sequence"/>
</dbReference>
<evidence type="ECO:0000259" key="14">
    <source>
        <dbReference type="PROSITE" id="PS50109"/>
    </source>
</evidence>
<dbReference type="Pfam" id="PF06580">
    <property type="entry name" value="His_kinase"/>
    <property type="match status" value="1"/>
</dbReference>
<evidence type="ECO:0000256" key="6">
    <source>
        <dbReference type="ARBA" id="ARBA00022679"/>
    </source>
</evidence>
<dbReference type="SUPFAM" id="SSF158472">
    <property type="entry name" value="HAMP domain-like"/>
    <property type="match status" value="1"/>
</dbReference>
<keyword evidence="11 12" id="KW-0472">Membrane</keyword>
<keyword evidence="9 12" id="KW-1133">Transmembrane helix</keyword>
<feature type="transmembrane region" description="Helical" evidence="12">
    <location>
        <begin position="12"/>
        <end position="34"/>
    </location>
</feature>
<dbReference type="InterPro" id="IPR003660">
    <property type="entry name" value="HAMP_dom"/>
</dbReference>
<comment type="subcellular location">
    <subcellularLocation>
        <location evidence="2">Cell membrane</location>
        <topology evidence="2">Multi-pass membrane protein</topology>
    </subcellularLocation>
</comment>
<dbReference type="InterPro" id="IPR003594">
    <property type="entry name" value="HATPase_dom"/>
</dbReference>
<evidence type="ECO:0000256" key="11">
    <source>
        <dbReference type="ARBA" id="ARBA00023136"/>
    </source>
</evidence>
<dbReference type="RefSeq" id="WP_176758818.1">
    <property type="nucleotide sequence ID" value="NZ_FMUS01000001.1"/>
</dbReference>
<dbReference type="Pfam" id="PF00672">
    <property type="entry name" value="HAMP"/>
    <property type="match status" value="1"/>
</dbReference>
<dbReference type="EMBL" id="FMUS01000001">
    <property type="protein sequence ID" value="SCX81726.1"/>
    <property type="molecule type" value="Genomic_DNA"/>
</dbReference>
<evidence type="ECO:0000259" key="15">
    <source>
        <dbReference type="PROSITE" id="PS50885"/>
    </source>
</evidence>
<keyword evidence="7 12" id="KW-0812">Transmembrane</keyword>
<dbReference type="PANTHER" id="PTHR34220:SF7">
    <property type="entry name" value="SENSOR HISTIDINE KINASE YPDA"/>
    <property type="match status" value="1"/>
</dbReference>
<evidence type="ECO:0000256" key="7">
    <source>
        <dbReference type="ARBA" id="ARBA00022692"/>
    </source>
</evidence>
<dbReference type="InterPro" id="IPR050640">
    <property type="entry name" value="Bact_2-comp_sensor_kinase"/>
</dbReference>
<comment type="catalytic activity">
    <reaction evidence="1">
        <text>ATP + protein L-histidine = ADP + protein N-phospho-L-histidine.</text>
        <dbReference type="EC" id="2.7.13.3"/>
    </reaction>
</comment>
<feature type="domain" description="HAMP" evidence="15">
    <location>
        <begin position="312"/>
        <end position="364"/>
    </location>
</feature>
<accession>A0A1G5AV43</accession>
<evidence type="ECO:0000256" key="1">
    <source>
        <dbReference type="ARBA" id="ARBA00000085"/>
    </source>
</evidence>
<evidence type="ECO:0000259" key="13">
    <source>
        <dbReference type="PROSITE" id="PS50006"/>
    </source>
</evidence>
<dbReference type="Pfam" id="PF02743">
    <property type="entry name" value="dCache_1"/>
    <property type="match status" value="1"/>
</dbReference>
<dbReference type="InterPro" id="IPR010559">
    <property type="entry name" value="Sig_transdc_His_kin_internal"/>
</dbReference>
<evidence type="ECO:0000256" key="4">
    <source>
        <dbReference type="ARBA" id="ARBA00022475"/>
    </source>
</evidence>
<keyword evidence="10" id="KW-0902">Two-component regulatory system</keyword>
<keyword evidence="8 16" id="KW-0418">Kinase</keyword>
<feature type="domain" description="Histidine kinase" evidence="14">
    <location>
        <begin position="475"/>
        <end position="574"/>
    </location>
</feature>
<keyword evidence="5" id="KW-0597">Phosphoprotein</keyword>
<evidence type="ECO:0000256" key="12">
    <source>
        <dbReference type="SAM" id="Phobius"/>
    </source>
</evidence>
<keyword evidence="17" id="KW-1185">Reference proteome</keyword>
<feature type="transmembrane region" description="Helical" evidence="12">
    <location>
        <begin position="291"/>
        <end position="311"/>
    </location>
</feature>
<dbReference type="Pfam" id="PF02518">
    <property type="entry name" value="HATPase_c"/>
    <property type="match status" value="1"/>
</dbReference>
<evidence type="ECO:0000256" key="5">
    <source>
        <dbReference type="ARBA" id="ARBA00022553"/>
    </source>
</evidence>
<dbReference type="CDD" id="cd06225">
    <property type="entry name" value="HAMP"/>
    <property type="match status" value="1"/>
</dbReference>
<sequence>MKMFTGAYFYKLLIFFIIVGFIPLFIIGTFLYGFSSRELRNMIYEQTNSYVMQVHDNIDELLKDNERSIEALYEDEQIRQVLLGKLSKEEAYHDIYEKIYFLMAAKKNKSPVYILNTEGDLIFATHSLVEAYNLKIYSNWGIFRKAVEAEGETVFYGHNYLDSDQNSIVLSMGKAIFHEGVNIGYIIIDISRNAILDTLNTSQNAAPFNTILVDEHFYVMVNQKNPFEEGNFLNQTYQDYITDASKNAYWTTIDENPYLLLRDTSTKFNISTITLVPLDIIMKNDQFIKSIILWGCVISLIVCIVVALFLARNIANPINVLVKAMRDVEKGDLTVEVDFQRSDEIGVLGISFNRMVKRLRKLMSNIIEKQQRIRVSEVKLLQAQINPHFLYNSLDCIKWMAKLNQVEEVSTITTHLGKLLRNSINIGDEFTTVEECINLIKSYLYIQQIRVGDKLTTEMEIDNKILKEKIPKLILQPIVENAIIHGLEQKEEDGLVRILGYEEDQHIILQVIDNGKGMEKEDIKRINQPSLSEEHIGLYNVNKRLKLYYGSRNGIQIESNLNEGTIVTIRIPQK</sequence>
<keyword evidence="4" id="KW-1003">Cell membrane</keyword>
<evidence type="ECO:0000256" key="3">
    <source>
        <dbReference type="ARBA" id="ARBA00012438"/>
    </source>
</evidence>
<dbReference type="Gene3D" id="6.10.340.10">
    <property type="match status" value="1"/>
</dbReference>
<protein>
    <recommendedName>
        <fullName evidence="3">histidine kinase</fullName>
        <ecNumber evidence="3">2.7.13.3</ecNumber>
    </recommendedName>
</protein>
<dbReference type="InterPro" id="IPR005467">
    <property type="entry name" value="His_kinase_dom"/>
</dbReference>
<gene>
    <name evidence="16" type="ORF">SAMN03080606_00297</name>
</gene>
<dbReference type="SUPFAM" id="SSF55874">
    <property type="entry name" value="ATPase domain of HSP90 chaperone/DNA topoisomerase II/histidine kinase"/>
    <property type="match status" value="1"/>
</dbReference>
<dbReference type="PROSITE" id="PS50006">
    <property type="entry name" value="FHA_DOMAIN"/>
    <property type="match status" value="1"/>
</dbReference>
<dbReference type="SMART" id="SM00387">
    <property type="entry name" value="HATPase_c"/>
    <property type="match status" value="1"/>
</dbReference>
<dbReference type="SMART" id="SM00304">
    <property type="entry name" value="HAMP"/>
    <property type="match status" value="1"/>
</dbReference>
<evidence type="ECO:0000256" key="10">
    <source>
        <dbReference type="ARBA" id="ARBA00023012"/>
    </source>
</evidence>
<organism evidence="16 17">
    <name type="scientific">Alkaliphilus peptidifermentans DSM 18978</name>
    <dbReference type="NCBI Taxonomy" id="1120976"/>
    <lineage>
        <taxon>Bacteria</taxon>
        <taxon>Bacillati</taxon>
        <taxon>Bacillota</taxon>
        <taxon>Clostridia</taxon>
        <taxon>Peptostreptococcales</taxon>
        <taxon>Natronincolaceae</taxon>
        <taxon>Alkaliphilus</taxon>
    </lineage>
</organism>
<evidence type="ECO:0000313" key="16">
    <source>
        <dbReference type="EMBL" id="SCX81726.1"/>
    </source>
</evidence>
<feature type="domain" description="FHA" evidence="13">
    <location>
        <begin position="512"/>
        <end position="562"/>
    </location>
</feature>
<dbReference type="EC" id="2.7.13.3" evidence="3"/>
<dbReference type="PANTHER" id="PTHR34220">
    <property type="entry name" value="SENSOR HISTIDINE KINASE YPDA"/>
    <property type="match status" value="1"/>
</dbReference>
<evidence type="ECO:0000313" key="17">
    <source>
        <dbReference type="Proteomes" id="UP000198636"/>
    </source>
</evidence>
<dbReference type="GO" id="GO:0000155">
    <property type="term" value="F:phosphorelay sensor kinase activity"/>
    <property type="evidence" value="ECO:0007669"/>
    <property type="project" value="InterPro"/>
</dbReference>
<evidence type="ECO:0000256" key="2">
    <source>
        <dbReference type="ARBA" id="ARBA00004651"/>
    </source>
</evidence>
<proteinExistence type="predicted"/>
<keyword evidence="6" id="KW-0808">Transferase</keyword>
<dbReference type="PROSITE" id="PS50109">
    <property type="entry name" value="HIS_KIN"/>
    <property type="match status" value="1"/>
</dbReference>
<dbReference type="AlphaFoldDB" id="A0A1G5AV43"/>
<dbReference type="GO" id="GO:0005886">
    <property type="term" value="C:plasma membrane"/>
    <property type="evidence" value="ECO:0007669"/>
    <property type="project" value="UniProtKB-SubCell"/>
</dbReference>
<dbReference type="STRING" id="1120976.SAMN03080606_00297"/>
<dbReference type="InterPro" id="IPR033479">
    <property type="entry name" value="dCache_1"/>
</dbReference>
<evidence type="ECO:0000256" key="8">
    <source>
        <dbReference type="ARBA" id="ARBA00022777"/>
    </source>
</evidence>
<dbReference type="Gene3D" id="3.30.565.10">
    <property type="entry name" value="Histidine kinase-like ATPase, C-terminal domain"/>
    <property type="match status" value="1"/>
</dbReference>
<dbReference type="InterPro" id="IPR000253">
    <property type="entry name" value="FHA_dom"/>
</dbReference>
<evidence type="ECO:0000256" key="9">
    <source>
        <dbReference type="ARBA" id="ARBA00022989"/>
    </source>
</evidence>
<dbReference type="PROSITE" id="PS50885">
    <property type="entry name" value="HAMP"/>
    <property type="match status" value="1"/>
</dbReference>
<reference evidence="16 17" key="1">
    <citation type="submission" date="2016-10" db="EMBL/GenBank/DDBJ databases">
        <authorList>
            <person name="de Groot N.N."/>
        </authorList>
    </citation>
    <scope>NUCLEOTIDE SEQUENCE [LARGE SCALE GENOMIC DNA]</scope>
    <source>
        <strain evidence="16 17">DSM 18978</strain>
    </source>
</reference>